<name>A0ABV6HZU5_9RHOB</name>
<protein>
    <submittedName>
        <fullName evidence="1">Uncharacterized protein</fullName>
    </submittedName>
</protein>
<sequence length="157" mass="17693">MTHMPHLHGTLQRWAKPSTLLLMAMAVAYWAPGIFDRYIRDRPWISAALAVERSDHGVRPMVIRELVEAAAPVAGERLIWVEDSRGIRLCMSHREDSWEGRSARTWSAAAFFDHACAIPDAEPWRACTRFVVSTEWGSRDAFGPYCSELFDPAAPPA</sequence>
<reference evidence="1 2" key="1">
    <citation type="submission" date="2024-09" db="EMBL/GenBank/DDBJ databases">
        <authorList>
            <person name="Sun Q."/>
            <person name="Mori K."/>
        </authorList>
    </citation>
    <scope>NUCLEOTIDE SEQUENCE [LARGE SCALE GENOMIC DNA]</scope>
    <source>
        <strain evidence="1 2">KCTC 22789</strain>
    </source>
</reference>
<evidence type="ECO:0000313" key="1">
    <source>
        <dbReference type="EMBL" id="MFC0339341.1"/>
    </source>
</evidence>
<comment type="caution">
    <text evidence="1">The sequence shown here is derived from an EMBL/GenBank/DDBJ whole genome shotgun (WGS) entry which is preliminary data.</text>
</comment>
<dbReference type="EMBL" id="JBHLWE010000002">
    <property type="protein sequence ID" value="MFC0339341.1"/>
    <property type="molecule type" value="Genomic_DNA"/>
</dbReference>
<proteinExistence type="predicted"/>
<accession>A0ABV6HZU5</accession>
<dbReference type="RefSeq" id="WP_377697011.1">
    <property type="nucleotide sequence ID" value="NZ_JBHLWE010000002.1"/>
</dbReference>
<evidence type="ECO:0000313" key="2">
    <source>
        <dbReference type="Proteomes" id="UP001589799"/>
    </source>
</evidence>
<keyword evidence="2" id="KW-1185">Reference proteome</keyword>
<organism evidence="1 2">
    <name type="scientific">Paracoccus niistensis</name>
    <dbReference type="NCBI Taxonomy" id="632935"/>
    <lineage>
        <taxon>Bacteria</taxon>
        <taxon>Pseudomonadati</taxon>
        <taxon>Pseudomonadota</taxon>
        <taxon>Alphaproteobacteria</taxon>
        <taxon>Rhodobacterales</taxon>
        <taxon>Paracoccaceae</taxon>
        <taxon>Paracoccus</taxon>
    </lineage>
</organism>
<gene>
    <name evidence="1" type="ORF">ACFFII_00985</name>
</gene>
<dbReference type="Proteomes" id="UP001589799">
    <property type="component" value="Unassembled WGS sequence"/>
</dbReference>